<sequence length="60" mass="6476">MPRAPERITPTVLAEQPAPGFRAVGLTEPDPRLLLGVPMPTETTGATQHHRLLNAKAPVR</sequence>
<dbReference type="EMBL" id="CP023691">
    <property type="protein sequence ID" value="QEV51332.1"/>
    <property type="molecule type" value="Genomic_DNA"/>
</dbReference>
<organism evidence="2 4">
    <name type="scientific">Streptomyces platensis</name>
    <dbReference type="NCBI Taxonomy" id="58346"/>
    <lineage>
        <taxon>Bacteria</taxon>
        <taxon>Bacillati</taxon>
        <taxon>Actinomycetota</taxon>
        <taxon>Actinomycetes</taxon>
        <taxon>Kitasatosporales</taxon>
        <taxon>Streptomycetaceae</taxon>
        <taxon>Streptomyces</taxon>
    </lineage>
</organism>
<dbReference type="RefSeq" id="WP_085926526.1">
    <property type="nucleotide sequence ID" value="NZ_BAABSS010000023.1"/>
</dbReference>
<dbReference type="Proteomes" id="UP000325458">
    <property type="component" value="Chromosome"/>
</dbReference>
<dbReference type="KEGG" id="spla:CP981_06325"/>
<dbReference type="AlphaFoldDB" id="A0AAE6TL94"/>
<evidence type="ECO:0000313" key="2">
    <source>
        <dbReference type="EMBL" id="QEV51332.1"/>
    </source>
</evidence>
<reference evidence="1 3" key="1">
    <citation type="submission" date="2016-09" db="EMBL/GenBank/DDBJ databases">
        <title>Streptomyces platensis DSM40041, a candidate organism with high potential of specific P450 cytochromes.</title>
        <authorList>
            <person name="Grumaz C."/>
            <person name="Vainshtein Y."/>
            <person name="Kirstahler P."/>
            <person name="Sohn K."/>
        </authorList>
    </citation>
    <scope>NUCLEOTIDE SEQUENCE [LARGE SCALE GENOMIC DNA]</scope>
    <source>
        <strain evidence="1 3">DSM 40041</strain>
    </source>
</reference>
<accession>A0AAE6TL94</accession>
<dbReference type="EMBL" id="MIGA01000037">
    <property type="protein sequence ID" value="OSY41972.1"/>
    <property type="molecule type" value="Genomic_DNA"/>
</dbReference>
<dbReference type="Proteomes" id="UP000194225">
    <property type="component" value="Unassembled WGS sequence"/>
</dbReference>
<evidence type="ECO:0000313" key="1">
    <source>
        <dbReference type="EMBL" id="OSY41972.1"/>
    </source>
</evidence>
<protein>
    <submittedName>
        <fullName evidence="2">Uncharacterized protein</fullName>
    </submittedName>
</protein>
<dbReference type="GeneID" id="90929184"/>
<reference evidence="2 4" key="2">
    <citation type="submission" date="2017-09" db="EMBL/GenBank/DDBJ databases">
        <authorList>
            <person name="Lee N."/>
            <person name="Cho B.-K."/>
        </authorList>
    </citation>
    <scope>NUCLEOTIDE SEQUENCE [LARGE SCALE GENOMIC DNA]</scope>
    <source>
        <strain evidence="2 4">ATCC 23948</strain>
    </source>
</reference>
<proteinExistence type="predicted"/>
<name>A0AAE6TL94_STRPT</name>
<gene>
    <name evidence="1" type="ORF">BG653_04908</name>
    <name evidence="2" type="ORF">CP981_06325</name>
</gene>
<keyword evidence="3" id="KW-1185">Reference proteome</keyword>
<evidence type="ECO:0000313" key="4">
    <source>
        <dbReference type="Proteomes" id="UP000325458"/>
    </source>
</evidence>
<evidence type="ECO:0000313" key="3">
    <source>
        <dbReference type="Proteomes" id="UP000194225"/>
    </source>
</evidence>